<accession>A0ABY3XAJ4</accession>
<feature type="signal peptide" evidence="1">
    <location>
        <begin position="1"/>
        <end position="32"/>
    </location>
</feature>
<gene>
    <name evidence="3" type="ORF">MOV92_12945</name>
</gene>
<feature type="chain" id="PRO_5046171529" evidence="1">
    <location>
        <begin position="33"/>
        <end position="183"/>
    </location>
</feature>
<proteinExistence type="predicted"/>
<keyword evidence="1" id="KW-0732">Signal</keyword>
<dbReference type="EMBL" id="CP093547">
    <property type="protein sequence ID" value="UNP27441.1"/>
    <property type="molecule type" value="Genomic_DNA"/>
</dbReference>
<dbReference type="InterPro" id="IPR025240">
    <property type="entry name" value="DUF4189"/>
</dbReference>
<protein>
    <submittedName>
        <fullName evidence="3">DUF4189 domain-containing protein</fullName>
    </submittedName>
</protein>
<feature type="domain" description="DUF4189" evidence="2">
    <location>
        <begin position="78"/>
        <end position="176"/>
    </location>
</feature>
<evidence type="ECO:0000256" key="1">
    <source>
        <dbReference type="SAM" id="SignalP"/>
    </source>
</evidence>
<dbReference type="RefSeq" id="WP_083512508.1">
    <property type="nucleotide sequence ID" value="NZ_CP011131.1"/>
</dbReference>
<evidence type="ECO:0000313" key="4">
    <source>
        <dbReference type="Proteomes" id="UP000829194"/>
    </source>
</evidence>
<dbReference type="Pfam" id="PF13827">
    <property type="entry name" value="DUF4189"/>
    <property type="match status" value="1"/>
</dbReference>
<organism evidence="3 4">
    <name type="scientific">Lysobacter gummosus</name>
    <dbReference type="NCBI Taxonomy" id="262324"/>
    <lineage>
        <taxon>Bacteria</taxon>
        <taxon>Pseudomonadati</taxon>
        <taxon>Pseudomonadota</taxon>
        <taxon>Gammaproteobacteria</taxon>
        <taxon>Lysobacterales</taxon>
        <taxon>Lysobacteraceae</taxon>
        <taxon>Lysobacter</taxon>
    </lineage>
</organism>
<evidence type="ECO:0000259" key="2">
    <source>
        <dbReference type="Pfam" id="PF13827"/>
    </source>
</evidence>
<name>A0ABY3XAJ4_9GAMM</name>
<reference evidence="3 4" key="1">
    <citation type="submission" date="2022-03" db="EMBL/GenBank/DDBJ databases">
        <title>Complete genome sequence of Lysobacter capsici VKM B-2533 and Lysobacter gummosus 10.1.1, promising sources of lytic agents.</title>
        <authorList>
            <person name="Tarlachkov S.V."/>
            <person name="Kudryakova I.V."/>
            <person name="Afoshin A.S."/>
            <person name="Leontyevskaya E.A."/>
            <person name="Leontyevskaya N.V."/>
        </authorList>
    </citation>
    <scope>NUCLEOTIDE SEQUENCE [LARGE SCALE GENOMIC DNA]</scope>
    <source>
        <strain evidence="3 4">10.1.1</strain>
    </source>
</reference>
<keyword evidence="4" id="KW-1185">Reference proteome</keyword>
<dbReference type="Proteomes" id="UP000829194">
    <property type="component" value="Chromosome"/>
</dbReference>
<evidence type="ECO:0000313" key="3">
    <source>
        <dbReference type="EMBL" id="UNP27441.1"/>
    </source>
</evidence>
<sequence>MTALKLEVGMNYFRSLMLVAVVFAGSVSVAQAEQGCADGFIPNAAPTGTPGQNQCVPIPGLSRPGTPSAPTPQWAKRWGAIAYDPTTGKVGVASDMTSKRKAVNGALAHCRSKGGTACAINIDYSNQCAAIVYGGGGEIVKSAAASAATTDEAEGLALKNCREAAGVECQVFYSGCSYPQRVQ</sequence>